<organism evidence="7 8">
    <name type="scientific">Globodera pallida</name>
    <name type="common">Potato cyst nematode worm</name>
    <name type="synonym">Heterodera pallida</name>
    <dbReference type="NCBI Taxonomy" id="36090"/>
    <lineage>
        <taxon>Eukaryota</taxon>
        <taxon>Metazoa</taxon>
        <taxon>Ecdysozoa</taxon>
        <taxon>Nematoda</taxon>
        <taxon>Chromadorea</taxon>
        <taxon>Rhabditida</taxon>
        <taxon>Tylenchina</taxon>
        <taxon>Tylenchomorpha</taxon>
        <taxon>Tylenchoidea</taxon>
        <taxon>Heteroderidae</taxon>
        <taxon>Heteroderinae</taxon>
        <taxon>Globodera</taxon>
    </lineage>
</organism>
<dbReference type="PROSITE" id="PS50026">
    <property type="entry name" value="EGF_3"/>
    <property type="match status" value="2"/>
</dbReference>
<dbReference type="Gene3D" id="2.10.25.10">
    <property type="entry name" value="Laminin"/>
    <property type="match status" value="3"/>
</dbReference>
<reference evidence="8" key="2">
    <citation type="submission" date="2016-06" db="UniProtKB">
        <authorList>
            <consortium name="WormBaseParasite"/>
        </authorList>
    </citation>
    <scope>IDENTIFICATION</scope>
</reference>
<evidence type="ECO:0000256" key="2">
    <source>
        <dbReference type="ARBA" id="ARBA00022729"/>
    </source>
</evidence>
<name>A0A183BU29_GLOPA</name>
<dbReference type="WBParaSite" id="GPLIN_000411500">
    <property type="protein sequence ID" value="GPLIN_000411500"/>
    <property type="gene ID" value="GPLIN_000411500"/>
</dbReference>
<evidence type="ECO:0000256" key="5">
    <source>
        <dbReference type="PROSITE-ProRule" id="PRU00076"/>
    </source>
</evidence>
<dbReference type="CDD" id="cd00054">
    <property type="entry name" value="EGF_CA"/>
    <property type="match status" value="2"/>
</dbReference>
<evidence type="ECO:0000313" key="7">
    <source>
        <dbReference type="Proteomes" id="UP000050741"/>
    </source>
</evidence>
<dbReference type="Proteomes" id="UP000050741">
    <property type="component" value="Unassembled WGS sequence"/>
</dbReference>
<reference evidence="7" key="1">
    <citation type="submission" date="2014-05" db="EMBL/GenBank/DDBJ databases">
        <title>The genome and life-stage specific transcriptomes of Globodera pallida elucidate key aspects of plant parasitism by a cyst nematode.</title>
        <authorList>
            <person name="Cotton J.A."/>
            <person name="Lilley C.J."/>
            <person name="Jones L.M."/>
            <person name="Kikuchi T."/>
            <person name="Reid A.J."/>
            <person name="Thorpe P."/>
            <person name="Tsai I.J."/>
            <person name="Beasley H."/>
            <person name="Blok V."/>
            <person name="Cock P.J.A."/>
            <person name="Van den Akker S.E."/>
            <person name="Holroyd N."/>
            <person name="Hunt M."/>
            <person name="Mantelin S."/>
            <person name="Naghra H."/>
            <person name="Pain A."/>
            <person name="Palomares-Rius J.E."/>
            <person name="Zarowiecki M."/>
            <person name="Berriman M."/>
            <person name="Jones J.T."/>
            <person name="Urwin P.E."/>
        </authorList>
    </citation>
    <scope>NUCLEOTIDE SEQUENCE [LARGE SCALE GENOMIC DNA]</scope>
    <source>
        <strain evidence="7">Lindley</strain>
    </source>
</reference>
<dbReference type="PANTHER" id="PTHR12916:SF4">
    <property type="entry name" value="UNINFLATABLE, ISOFORM C"/>
    <property type="match status" value="1"/>
</dbReference>
<evidence type="ECO:0000256" key="1">
    <source>
        <dbReference type="ARBA" id="ARBA00022536"/>
    </source>
</evidence>
<keyword evidence="1 5" id="KW-0245">EGF-like domain</keyword>
<sequence>MINSPPSSAGKLQMYSCYFCEQDIDECEKFSGGLCQNGGTCMNRHGSYLCICGQNCTDDVDECSDDLTQQCFNKGKCVNLVGCYKCECAFGYTRKMGSSRLGYCTDQPCQNGGICYDDFVCYECQCNLGPKFARNNGPMIELLLRHGANWEATDQKPSAGDLVTTWRRRRSVH</sequence>
<dbReference type="AlphaFoldDB" id="A0A183BU29"/>
<dbReference type="InterPro" id="IPR001881">
    <property type="entry name" value="EGF-like_Ca-bd_dom"/>
</dbReference>
<evidence type="ECO:0000259" key="6">
    <source>
        <dbReference type="PROSITE" id="PS50026"/>
    </source>
</evidence>
<dbReference type="InterPro" id="IPR000742">
    <property type="entry name" value="EGF"/>
</dbReference>
<accession>A0A183BU29</accession>
<proteinExistence type="predicted"/>
<keyword evidence="3" id="KW-0677">Repeat</keyword>
<dbReference type="GO" id="GO:0005509">
    <property type="term" value="F:calcium ion binding"/>
    <property type="evidence" value="ECO:0007669"/>
    <property type="project" value="InterPro"/>
</dbReference>
<dbReference type="PROSITE" id="PS01187">
    <property type="entry name" value="EGF_CA"/>
    <property type="match status" value="1"/>
</dbReference>
<keyword evidence="7" id="KW-1185">Reference proteome</keyword>
<feature type="domain" description="EGF-like" evidence="6">
    <location>
        <begin position="23"/>
        <end position="57"/>
    </location>
</feature>
<dbReference type="SUPFAM" id="SSF57196">
    <property type="entry name" value="EGF/Laminin"/>
    <property type="match status" value="3"/>
</dbReference>
<dbReference type="SMART" id="SM00179">
    <property type="entry name" value="EGF_CA"/>
    <property type="match status" value="2"/>
</dbReference>
<comment type="caution">
    <text evidence="5">Lacks conserved residue(s) required for the propagation of feature annotation.</text>
</comment>
<dbReference type="Pfam" id="PF07645">
    <property type="entry name" value="EGF_CA"/>
    <property type="match status" value="2"/>
</dbReference>
<dbReference type="PANTHER" id="PTHR12916">
    <property type="entry name" value="CYTOCHROME C OXIDASE POLYPEPTIDE VIC-2"/>
    <property type="match status" value="1"/>
</dbReference>
<protein>
    <submittedName>
        <fullName evidence="8">EGF-like domain-containing protein</fullName>
    </submittedName>
</protein>
<feature type="domain" description="EGF-like" evidence="6">
    <location>
        <begin position="59"/>
        <end position="98"/>
    </location>
</feature>
<keyword evidence="4" id="KW-1015">Disulfide bond</keyword>
<dbReference type="SMART" id="SM00181">
    <property type="entry name" value="EGF"/>
    <property type="match status" value="2"/>
</dbReference>
<dbReference type="InterPro" id="IPR018097">
    <property type="entry name" value="EGF_Ca-bd_CS"/>
</dbReference>
<keyword evidence="2" id="KW-0732">Signal</keyword>
<evidence type="ECO:0000313" key="8">
    <source>
        <dbReference type="WBParaSite" id="GPLIN_000411500"/>
    </source>
</evidence>
<dbReference type="PROSITE" id="PS00010">
    <property type="entry name" value="ASX_HYDROXYL"/>
    <property type="match status" value="2"/>
</dbReference>
<dbReference type="InterPro" id="IPR000152">
    <property type="entry name" value="EGF-type_Asp/Asn_hydroxyl_site"/>
</dbReference>
<evidence type="ECO:0000256" key="3">
    <source>
        <dbReference type="ARBA" id="ARBA00022737"/>
    </source>
</evidence>
<evidence type="ECO:0000256" key="4">
    <source>
        <dbReference type="ARBA" id="ARBA00023157"/>
    </source>
</evidence>
<dbReference type="InterPro" id="IPR049883">
    <property type="entry name" value="NOTCH1_EGF-like"/>
</dbReference>